<reference evidence="3" key="1">
    <citation type="submission" date="2016-10" db="EMBL/GenBank/DDBJ databases">
        <authorList>
            <person name="Varghese N."/>
            <person name="Submissions S."/>
        </authorList>
    </citation>
    <scope>NUCLEOTIDE SEQUENCE [LARGE SCALE GENOMIC DNA]</scope>
    <source>
        <strain evidence="3">DSM 45079</strain>
    </source>
</reference>
<gene>
    <name evidence="2" type="ORF">SAMN04488563_5285</name>
</gene>
<feature type="region of interest" description="Disordered" evidence="1">
    <location>
        <begin position="131"/>
        <end position="162"/>
    </location>
</feature>
<sequence>MSHHTLREPAVHDGTYPPGAVDLITPQEAMDKVHAWTDSRVVGERAATRLEILAAFGVHLGMSARPREITVGLAWRTPVCVELTIAWSPSGNGPGDPDPPVADALTVLTKEWSLDHTGDTAELVCIVEDTGNAGRSDQTDGRLDHTPSRPVVPSVAWQTNER</sequence>
<proteinExistence type="predicted"/>
<dbReference type="Proteomes" id="UP000182977">
    <property type="component" value="Chromosome I"/>
</dbReference>
<accession>A0A1H2L791</accession>
<keyword evidence="3" id="KW-1185">Reference proteome</keyword>
<evidence type="ECO:0000313" key="2">
    <source>
        <dbReference type="EMBL" id="SDU76694.1"/>
    </source>
</evidence>
<evidence type="ECO:0000313" key="3">
    <source>
        <dbReference type="Proteomes" id="UP000182977"/>
    </source>
</evidence>
<feature type="compositionally biased region" description="Basic and acidic residues" evidence="1">
    <location>
        <begin position="137"/>
        <end position="147"/>
    </location>
</feature>
<evidence type="ECO:0000256" key="1">
    <source>
        <dbReference type="SAM" id="MobiDB-lite"/>
    </source>
</evidence>
<dbReference type="AlphaFoldDB" id="A0A1H2L791"/>
<name>A0A1H2L791_9ACTN</name>
<dbReference type="EMBL" id="LT629791">
    <property type="protein sequence ID" value="SDU76694.1"/>
    <property type="molecule type" value="Genomic_DNA"/>
</dbReference>
<dbReference type="STRING" id="419479.SAMN04488563_5285"/>
<organism evidence="2 3">
    <name type="scientific">Jiangella alkaliphila</name>
    <dbReference type="NCBI Taxonomy" id="419479"/>
    <lineage>
        <taxon>Bacteria</taxon>
        <taxon>Bacillati</taxon>
        <taxon>Actinomycetota</taxon>
        <taxon>Actinomycetes</taxon>
        <taxon>Jiangellales</taxon>
        <taxon>Jiangellaceae</taxon>
        <taxon>Jiangella</taxon>
    </lineage>
</organism>
<protein>
    <submittedName>
        <fullName evidence="2">Uncharacterized protein</fullName>
    </submittedName>
</protein>